<sequence>MLEQSKDLIKAFLLRTFDVREGEYQRVLLMQLNIFLLIFTLLVIKPVVNAQFLSMMGVDQLPLMFLMVAISAMGVSMIYSRALGSRSLRRISNSTLLISVILLTFFGILLKLSISPALVLYVLYVIVAIFAVLSTSQFWIMANLAFDAREAKRLFSFIGAGPIAGGVAGGYMTSIMANYIEGTNLIFFGAGLLCVCIYLNNVIWTRHIPKLTRFQRKKRMKDFGDHPIWLIRQSKHLTYLALIIGIGVIVSKLIEFQFSSVAVQSFDDPDELTSFFGFWLSTFNVVSLLIQLFLTRRIVGTYGVGTSLFALPGGILLGSSLLLFAPVLWAGIFTRLWEVSVKQSVNKSATELLALPIPSGIKSQTKSFIDVFVDLAATGLAGLMLIFLINGLDLSVRAVSILTIFILIIWIWVALKVRQEYLNSFKSKLAQIDKKNVQPDYSNISVLNGLKRALETGTEQQILYVLDKVREIPDKRLFDNVSQFLVHQSPIVRARALQSIYYLEKTVDPQVLEGLLSDPDQEVRYKAFAQLLRQTKEQRINLIHNYLTHSDPTISGAALVGLAEEARNNEEMKRLLKVEQRIHEKIDYIGLSENPEEKYLYKVMILRAAGHANIPAFYPIIRSFMDDKEVRVINEAILAAGFTMNVTFIERLAEFLVPRETRKNAQLALLNYGVGILPELDRVVRNATTRAEVTHMIPGVLERIDAYASVKVLLSFLNTNDVMLRLEALRSLNALQRDFPHLRINKKDILGHVIDECNVYKNILGVFYKQRQLLPVHESAQIKEARTQLTSLLERRLDGTLERIFRLIGLRYPPDDIISAYEGIRSVNEHVRLNSVEYLDNLLEPTLKKALLPIAESAMLDVLSKDIIDHLKVTVPDEKKCLVMLLDGRDAKLKLAVFKLIEAVGSVEYKEMVRPFLNSHHEKIREQAAKILGQQAKTS</sequence>
<feature type="transmembrane region" description="Helical" evidence="8">
    <location>
        <begin position="91"/>
        <end position="112"/>
    </location>
</feature>
<dbReference type="InterPro" id="IPR036259">
    <property type="entry name" value="MFS_trans_sf"/>
</dbReference>
<dbReference type="CDD" id="cd06174">
    <property type="entry name" value="MFS"/>
    <property type="match status" value="1"/>
</dbReference>
<keyword evidence="5 8" id="KW-0067">ATP-binding</keyword>
<feature type="transmembrane region" description="Helical" evidence="8">
    <location>
        <begin position="306"/>
        <end position="332"/>
    </location>
</feature>
<evidence type="ECO:0000313" key="10">
    <source>
        <dbReference type="Proteomes" id="UP001610063"/>
    </source>
</evidence>
<feature type="transmembrane region" description="Helical" evidence="8">
    <location>
        <begin position="185"/>
        <end position="204"/>
    </location>
</feature>
<evidence type="ECO:0000256" key="7">
    <source>
        <dbReference type="ARBA" id="ARBA00023136"/>
    </source>
</evidence>
<evidence type="ECO:0000256" key="8">
    <source>
        <dbReference type="RuleBase" id="RU363121"/>
    </source>
</evidence>
<dbReference type="RefSeq" id="WP_159584762.1">
    <property type="nucleotide sequence ID" value="NZ_JBIPKE010000017.1"/>
</dbReference>
<reference evidence="9 10" key="1">
    <citation type="journal article" date="2013" name="Int. J. Syst. Evol. Microbiol.">
        <title>Marinoscillum luteum sp. nov., isolated from marine sediment.</title>
        <authorList>
            <person name="Cha I.T."/>
            <person name="Park S.J."/>
            <person name="Kim S.J."/>
            <person name="Kim J.G."/>
            <person name="Jung M.Y."/>
            <person name="Shin K.S."/>
            <person name="Kwon K.K."/>
            <person name="Yang S.H."/>
            <person name="Seo Y.S."/>
            <person name="Rhee S.K."/>
        </authorList>
    </citation>
    <scope>NUCLEOTIDE SEQUENCE [LARGE SCALE GENOMIC DNA]</scope>
    <source>
        <strain evidence="9 10">KCTC 23939</strain>
    </source>
</reference>
<dbReference type="InterPro" id="IPR011989">
    <property type="entry name" value="ARM-like"/>
</dbReference>
<comment type="subcellular location">
    <subcellularLocation>
        <location evidence="1 8">Membrane</location>
        <topology evidence="1 8">Multi-pass membrane protein</topology>
    </subcellularLocation>
</comment>
<feature type="transmembrane region" description="Helical" evidence="8">
    <location>
        <begin position="237"/>
        <end position="254"/>
    </location>
</feature>
<organism evidence="9 10">
    <name type="scientific">Marinoscillum luteum</name>
    <dbReference type="NCBI Taxonomy" id="861051"/>
    <lineage>
        <taxon>Bacteria</taxon>
        <taxon>Pseudomonadati</taxon>
        <taxon>Bacteroidota</taxon>
        <taxon>Cytophagia</taxon>
        <taxon>Cytophagales</taxon>
        <taxon>Reichenbachiellaceae</taxon>
        <taxon>Marinoscillum</taxon>
    </lineage>
</organism>
<proteinExistence type="inferred from homology"/>
<evidence type="ECO:0000256" key="4">
    <source>
        <dbReference type="ARBA" id="ARBA00022741"/>
    </source>
</evidence>
<evidence type="ECO:0000256" key="1">
    <source>
        <dbReference type="ARBA" id="ARBA00004141"/>
    </source>
</evidence>
<name>A0ABW7NA19_9BACT</name>
<evidence type="ECO:0000256" key="2">
    <source>
        <dbReference type="ARBA" id="ARBA00022448"/>
    </source>
</evidence>
<evidence type="ECO:0000256" key="6">
    <source>
        <dbReference type="ARBA" id="ARBA00022989"/>
    </source>
</evidence>
<feature type="transmembrane region" description="Helical" evidence="8">
    <location>
        <begin position="27"/>
        <end position="48"/>
    </location>
</feature>
<dbReference type="Pfam" id="PF03219">
    <property type="entry name" value="TLC"/>
    <property type="match status" value="1"/>
</dbReference>
<evidence type="ECO:0000313" key="9">
    <source>
        <dbReference type="EMBL" id="MFH6984483.1"/>
    </source>
</evidence>
<comment type="similarity">
    <text evidence="8">Belongs to the ADP/ATP translocase tlc family.</text>
</comment>
<feature type="transmembrane region" description="Helical" evidence="8">
    <location>
        <begin position="368"/>
        <end position="389"/>
    </location>
</feature>
<evidence type="ECO:0000256" key="5">
    <source>
        <dbReference type="ARBA" id="ARBA00022840"/>
    </source>
</evidence>
<dbReference type="InterPro" id="IPR016024">
    <property type="entry name" value="ARM-type_fold"/>
</dbReference>
<keyword evidence="7 8" id="KW-0472">Membrane</keyword>
<dbReference type="PANTHER" id="PTHR43596">
    <property type="entry name" value="ADP,ATP CARRIER PROTEIN"/>
    <property type="match status" value="1"/>
</dbReference>
<dbReference type="SUPFAM" id="SSF103473">
    <property type="entry name" value="MFS general substrate transporter"/>
    <property type="match status" value="1"/>
</dbReference>
<feature type="transmembrane region" description="Helical" evidence="8">
    <location>
        <begin position="60"/>
        <end position="79"/>
    </location>
</feature>
<dbReference type="EMBL" id="JBIPKE010000017">
    <property type="protein sequence ID" value="MFH6984483.1"/>
    <property type="molecule type" value="Genomic_DNA"/>
</dbReference>
<comment type="caution">
    <text evidence="9">The sequence shown here is derived from an EMBL/GenBank/DDBJ whole genome shotgun (WGS) entry which is preliminary data.</text>
</comment>
<feature type="transmembrane region" description="Helical" evidence="8">
    <location>
        <begin position="274"/>
        <end position="294"/>
    </location>
</feature>
<keyword evidence="10" id="KW-1185">Reference proteome</keyword>
<dbReference type="Proteomes" id="UP001610063">
    <property type="component" value="Unassembled WGS sequence"/>
</dbReference>
<keyword evidence="6 8" id="KW-1133">Transmembrane helix</keyword>
<feature type="transmembrane region" description="Helical" evidence="8">
    <location>
        <begin position="118"/>
        <end position="142"/>
    </location>
</feature>
<protein>
    <recommendedName>
        <fullName evidence="8">ADP,ATP carrier protein</fullName>
    </recommendedName>
</protein>
<dbReference type="InterPro" id="IPR004667">
    <property type="entry name" value="ADP_ATP_car_bac_type"/>
</dbReference>
<keyword evidence="2 8" id="KW-0813">Transport</keyword>
<dbReference type="SUPFAM" id="SSF48371">
    <property type="entry name" value="ARM repeat"/>
    <property type="match status" value="1"/>
</dbReference>
<feature type="transmembrane region" description="Helical" evidence="8">
    <location>
        <begin position="154"/>
        <end position="173"/>
    </location>
</feature>
<feature type="transmembrane region" description="Helical" evidence="8">
    <location>
        <begin position="396"/>
        <end position="415"/>
    </location>
</feature>
<dbReference type="Gene3D" id="1.25.10.10">
    <property type="entry name" value="Leucine-rich Repeat Variant"/>
    <property type="match status" value="1"/>
</dbReference>
<evidence type="ECO:0000256" key="3">
    <source>
        <dbReference type="ARBA" id="ARBA00022692"/>
    </source>
</evidence>
<accession>A0ABW7NA19</accession>
<keyword evidence="4 8" id="KW-0547">Nucleotide-binding</keyword>
<dbReference type="PANTHER" id="PTHR43596:SF1">
    <property type="entry name" value="ADP,ATP CARRIER PROTEIN"/>
    <property type="match status" value="1"/>
</dbReference>
<gene>
    <name evidence="9" type="ORF">ACHKAR_13605</name>
</gene>
<keyword evidence="3 8" id="KW-0812">Transmembrane</keyword>